<dbReference type="EMBL" id="QGNA01000003">
    <property type="protein sequence ID" value="PWS36493.1"/>
    <property type="molecule type" value="Genomic_DNA"/>
</dbReference>
<feature type="compositionally biased region" description="Basic residues" evidence="1">
    <location>
        <begin position="46"/>
        <end position="55"/>
    </location>
</feature>
<dbReference type="Proteomes" id="UP000245765">
    <property type="component" value="Unassembled WGS sequence"/>
</dbReference>
<dbReference type="PANTHER" id="PTHR34599">
    <property type="entry name" value="PEROXIDASE-RELATED"/>
    <property type="match status" value="1"/>
</dbReference>
<proteinExistence type="predicted"/>
<dbReference type="InterPro" id="IPR036938">
    <property type="entry name" value="PAP2/HPO_sf"/>
</dbReference>
<name>A0A317FD97_9PROT</name>
<evidence type="ECO:0000313" key="3">
    <source>
        <dbReference type="Proteomes" id="UP000245765"/>
    </source>
</evidence>
<feature type="compositionally biased region" description="Basic and acidic residues" evidence="1">
    <location>
        <begin position="26"/>
        <end position="38"/>
    </location>
</feature>
<keyword evidence="3" id="KW-1185">Reference proteome</keyword>
<evidence type="ECO:0000313" key="2">
    <source>
        <dbReference type="EMBL" id="PWS36493.1"/>
    </source>
</evidence>
<comment type="caution">
    <text evidence="2">The sequence shown here is derived from an EMBL/GenBank/DDBJ whole genome shotgun (WGS) entry which is preliminary data.</text>
</comment>
<feature type="compositionally biased region" description="Basic residues" evidence="1">
    <location>
        <begin position="16"/>
        <end position="25"/>
    </location>
</feature>
<reference evidence="3" key="1">
    <citation type="submission" date="2018-05" db="EMBL/GenBank/DDBJ databases">
        <authorList>
            <person name="Du Z."/>
            <person name="Wang X."/>
        </authorList>
    </citation>
    <scope>NUCLEOTIDE SEQUENCE [LARGE SCALE GENOMIC DNA]</scope>
    <source>
        <strain evidence="3">CQN31</strain>
    </source>
</reference>
<dbReference type="PANTHER" id="PTHR34599:SF1">
    <property type="entry name" value="PHOSPHATIDIC ACID PHOSPHATASE TYPE 2_HALOPEROXIDASE DOMAIN-CONTAINING PROTEIN"/>
    <property type="match status" value="1"/>
</dbReference>
<dbReference type="SUPFAM" id="SSF48317">
    <property type="entry name" value="Acid phosphatase/Vanadium-dependent haloperoxidase"/>
    <property type="match status" value="1"/>
</dbReference>
<gene>
    <name evidence="2" type="ORF">DFH01_15195</name>
</gene>
<evidence type="ECO:0000256" key="1">
    <source>
        <dbReference type="SAM" id="MobiDB-lite"/>
    </source>
</evidence>
<feature type="compositionally biased region" description="Basic and acidic residues" evidence="1">
    <location>
        <begin position="57"/>
        <end position="72"/>
    </location>
</feature>
<dbReference type="CDD" id="cd03398">
    <property type="entry name" value="PAP2_haloperoxidase"/>
    <property type="match status" value="1"/>
</dbReference>
<sequence>MTPAGSAEGGGSQGPRHPRHRRRTRHAGETGAKPDSRRGAIAWKRPWPKTRRQGRAVRGEAQRSHTMPEHPTHAFGRRGLALLAAAAFGGGAGMAGAYLATGQAAAAGQAAEPGFDPGGDLVARWSLAAYQAIKAKDGYRDPLAASRILAMMHLAMHDAVNAAAPRFATHLPLSAVQGADPAVAASAAAHGVLRALCPGQREALAFEAEKTMLEAGRGEAVARGRLLGETVAATMLVSRAGDGADRVERYGPMNHVGAYRYTPGYDFLFAPQWRSVRPFALLRPAQFRTAPPTSVESAAYARAFAEVKRIGGKDSADRTEDQTHAAHFWYEFSDIGWNRVARVAAREHALDLWDAARLFALVNMALADGYIAGWDSKIHHDFWRPVTAIRMAAQDFNPETSPDPAWEPLLPTPPVQDHPSTHATLGAAAAAVMAELLGDATPFALASTTALPENPVRRFQGFAAAARENAESRIAAGLHFRFACDAGLELGRRIGRYAVANHLRPVE</sequence>
<protein>
    <submittedName>
        <fullName evidence="2">Phosphoesterase PA-phosphatase</fullName>
    </submittedName>
</protein>
<dbReference type="AlphaFoldDB" id="A0A317FD97"/>
<dbReference type="InterPro" id="IPR052559">
    <property type="entry name" value="V-haloperoxidase"/>
</dbReference>
<dbReference type="Gene3D" id="1.10.606.20">
    <property type="match status" value="1"/>
</dbReference>
<organism evidence="2 3">
    <name type="scientific">Falsiroseomonas bella</name>
    <dbReference type="NCBI Taxonomy" id="2184016"/>
    <lineage>
        <taxon>Bacteria</taxon>
        <taxon>Pseudomonadati</taxon>
        <taxon>Pseudomonadota</taxon>
        <taxon>Alphaproteobacteria</taxon>
        <taxon>Acetobacterales</taxon>
        <taxon>Roseomonadaceae</taxon>
        <taxon>Falsiroseomonas</taxon>
    </lineage>
</organism>
<feature type="region of interest" description="Disordered" evidence="1">
    <location>
        <begin position="1"/>
        <end position="73"/>
    </location>
</feature>
<accession>A0A317FD97</accession>